<name>A0AA35WG39_GEOBA</name>
<organism evidence="4 5">
    <name type="scientific">Geodia barretti</name>
    <name type="common">Barrett's horny sponge</name>
    <dbReference type="NCBI Taxonomy" id="519541"/>
    <lineage>
        <taxon>Eukaryota</taxon>
        <taxon>Metazoa</taxon>
        <taxon>Porifera</taxon>
        <taxon>Demospongiae</taxon>
        <taxon>Heteroscleromorpha</taxon>
        <taxon>Tetractinellida</taxon>
        <taxon>Astrophorina</taxon>
        <taxon>Geodiidae</taxon>
        <taxon>Geodia</taxon>
    </lineage>
</organism>
<comment type="caution">
    <text evidence="4">The sequence shown here is derived from an EMBL/GenBank/DDBJ whole genome shotgun (WGS) entry which is preliminary data.</text>
</comment>
<dbReference type="InterPro" id="IPR020904">
    <property type="entry name" value="Sc_DH/Rdtase_CS"/>
</dbReference>
<dbReference type="PANTHER" id="PTHR43669">
    <property type="entry name" value="5-KETO-D-GLUCONATE 5-REDUCTASE"/>
    <property type="match status" value="1"/>
</dbReference>
<evidence type="ECO:0000256" key="1">
    <source>
        <dbReference type="ARBA" id="ARBA00006484"/>
    </source>
</evidence>
<dbReference type="EMBL" id="CASHTH010001174">
    <property type="protein sequence ID" value="CAI8012252.1"/>
    <property type="molecule type" value="Genomic_DNA"/>
</dbReference>
<dbReference type="PRINTS" id="PR00080">
    <property type="entry name" value="SDRFAMILY"/>
</dbReference>
<dbReference type="InterPro" id="IPR036291">
    <property type="entry name" value="NAD(P)-bd_dom_sf"/>
</dbReference>
<evidence type="ECO:0000313" key="4">
    <source>
        <dbReference type="EMBL" id="CAI8012252.1"/>
    </source>
</evidence>
<dbReference type="PRINTS" id="PR00081">
    <property type="entry name" value="GDHRDH"/>
</dbReference>
<accession>A0AA35WG39</accession>
<proteinExistence type="inferred from homology"/>
<dbReference type="FunFam" id="3.40.50.720:FF:000084">
    <property type="entry name" value="Short-chain dehydrogenase reductase"/>
    <property type="match status" value="1"/>
</dbReference>
<dbReference type="GO" id="GO:0016491">
    <property type="term" value="F:oxidoreductase activity"/>
    <property type="evidence" value="ECO:0007669"/>
    <property type="project" value="UniProtKB-KW"/>
</dbReference>
<reference evidence="4" key="1">
    <citation type="submission" date="2023-03" db="EMBL/GenBank/DDBJ databases">
        <authorList>
            <person name="Steffen K."/>
            <person name="Cardenas P."/>
        </authorList>
    </citation>
    <scope>NUCLEOTIDE SEQUENCE</scope>
</reference>
<evidence type="ECO:0000313" key="5">
    <source>
        <dbReference type="Proteomes" id="UP001174909"/>
    </source>
</evidence>
<comment type="similarity">
    <text evidence="1 3">Belongs to the short-chain dehydrogenases/reductases (SDR) family.</text>
</comment>
<keyword evidence="5" id="KW-1185">Reference proteome</keyword>
<gene>
    <name evidence="4" type="ORF">GBAR_LOCUS7866</name>
</gene>
<dbReference type="PROSITE" id="PS00061">
    <property type="entry name" value="ADH_SHORT"/>
    <property type="match status" value="1"/>
</dbReference>
<dbReference type="Gene3D" id="3.40.50.720">
    <property type="entry name" value="NAD(P)-binding Rossmann-like Domain"/>
    <property type="match status" value="1"/>
</dbReference>
<dbReference type="PANTHER" id="PTHR43669:SF3">
    <property type="entry name" value="ALCOHOL DEHYDROGENASE, PUTATIVE (AFU_ORTHOLOGUE AFUA_3G03445)-RELATED"/>
    <property type="match status" value="1"/>
</dbReference>
<dbReference type="AlphaFoldDB" id="A0AA35WG39"/>
<evidence type="ECO:0000256" key="2">
    <source>
        <dbReference type="ARBA" id="ARBA00023002"/>
    </source>
</evidence>
<protein>
    <submittedName>
        <fullName evidence="4">Uncharacterized oxidoreductase SAR2567</fullName>
    </submittedName>
</protein>
<dbReference type="InterPro" id="IPR002347">
    <property type="entry name" value="SDR_fam"/>
</dbReference>
<evidence type="ECO:0000256" key="3">
    <source>
        <dbReference type="RuleBase" id="RU000363"/>
    </source>
</evidence>
<dbReference type="Pfam" id="PF00106">
    <property type="entry name" value="adh_short"/>
    <property type="match status" value="1"/>
</dbReference>
<dbReference type="Proteomes" id="UP001174909">
    <property type="component" value="Unassembled WGS sequence"/>
</dbReference>
<dbReference type="SUPFAM" id="SSF51735">
    <property type="entry name" value="NAD(P)-binding Rossmann-fold domains"/>
    <property type="match status" value="1"/>
</dbReference>
<dbReference type="CDD" id="cd05233">
    <property type="entry name" value="SDR_c"/>
    <property type="match status" value="1"/>
</dbReference>
<keyword evidence="2" id="KW-0560">Oxidoreductase</keyword>
<sequence>MAESQRRLEGKVAVITGAGKGIGRAIAIGFASEGASVCCAARTASDLKEVAAEIASRGGKAIAVQTDVTSFDDVERMNRETAGAFGGIDIVVINAGGNLERSRVEAGDPDLWAATIDLNLKGAYYTSKSAIPYLKERGGGKIITIGSGIGHNGRPSASAYACAKAGSWMLTRVLAQELWEYGISVNELVPGPVLTPGAIAAWEQEENSVNTIDSEWVKESEDVLPLALFLATQPDKGPTSQSFSLMRRDT</sequence>